<keyword evidence="2" id="KW-1185">Reference proteome</keyword>
<comment type="caution">
    <text evidence="1">The sequence shown here is derived from an EMBL/GenBank/DDBJ whole genome shotgun (WGS) entry which is preliminary data.</text>
</comment>
<name>A0A5B1CAD2_9BACT</name>
<organism evidence="1 2">
    <name type="scientific">Rubripirellula obstinata</name>
    <dbReference type="NCBI Taxonomy" id="406547"/>
    <lineage>
        <taxon>Bacteria</taxon>
        <taxon>Pseudomonadati</taxon>
        <taxon>Planctomycetota</taxon>
        <taxon>Planctomycetia</taxon>
        <taxon>Pirellulales</taxon>
        <taxon>Pirellulaceae</taxon>
        <taxon>Rubripirellula</taxon>
    </lineage>
</organism>
<reference evidence="1 2" key="1">
    <citation type="submission" date="2019-08" db="EMBL/GenBank/DDBJ databases">
        <title>Deep-cultivation of Planctomycetes and their phenomic and genomic characterization uncovers novel biology.</title>
        <authorList>
            <person name="Wiegand S."/>
            <person name="Jogler M."/>
            <person name="Boedeker C."/>
            <person name="Pinto D."/>
            <person name="Vollmers J."/>
            <person name="Rivas-Marin E."/>
            <person name="Kohn T."/>
            <person name="Peeters S.H."/>
            <person name="Heuer A."/>
            <person name="Rast P."/>
            <person name="Oberbeckmann S."/>
            <person name="Bunk B."/>
            <person name="Jeske O."/>
            <person name="Meyerdierks A."/>
            <person name="Storesund J.E."/>
            <person name="Kallscheuer N."/>
            <person name="Luecker S."/>
            <person name="Lage O.M."/>
            <person name="Pohl T."/>
            <person name="Merkel B.J."/>
            <person name="Hornburger P."/>
            <person name="Mueller R.-W."/>
            <person name="Bruemmer F."/>
            <person name="Labrenz M."/>
            <person name="Spormann A.M."/>
            <person name="Op Den Camp H."/>
            <person name="Overmann J."/>
            <person name="Amann R."/>
            <person name="Jetten M.S.M."/>
            <person name="Mascher T."/>
            <person name="Medema M.H."/>
            <person name="Devos D.P."/>
            <person name="Kaster A.-K."/>
            <person name="Ovreas L."/>
            <person name="Rohde M."/>
            <person name="Galperin M.Y."/>
            <person name="Jogler C."/>
        </authorList>
    </citation>
    <scope>NUCLEOTIDE SEQUENCE [LARGE SCALE GENOMIC DNA]</scope>
    <source>
        <strain evidence="1 2">LF1</strain>
    </source>
</reference>
<accession>A0A5B1CAD2</accession>
<evidence type="ECO:0000313" key="1">
    <source>
        <dbReference type="EMBL" id="KAA1257232.1"/>
    </source>
</evidence>
<dbReference type="AlphaFoldDB" id="A0A5B1CAD2"/>
<dbReference type="Proteomes" id="UP000322699">
    <property type="component" value="Unassembled WGS sequence"/>
</dbReference>
<sequence>MRCTGAGLASGFVCLQVNTPGPVIADVIRLSHGHLLPASRPAGHNLRMESTPITPHFCSRVRMHDNHSLRPIPDLTLTGSQIALARVADTTLYSLLARPATR</sequence>
<gene>
    <name evidence="1" type="ORF">LF1_53810</name>
</gene>
<evidence type="ECO:0000313" key="2">
    <source>
        <dbReference type="Proteomes" id="UP000322699"/>
    </source>
</evidence>
<protein>
    <submittedName>
        <fullName evidence="1">Uncharacterized protein</fullName>
    </submittedName>
</protein>
<proteinExistence type="predicted"/>
<dbReference type="EMBL" id="VRLW01000003">
    <property type="protein sequence ID" value="KAA1257232.1"/>
    <property type="molecule type" value="Genomic_DNA"/>
</dbReference>